<feature type="transmembrane region" description="Helical" evidence="1">
    <location>
        <begin position="246"/>
        <end position="266"/>
    </location>
</feature>
<accession>A0A418M946</accession>
<evidence type="ECO:0000313" key="3">
    <source>
        <dbReference type="Proteomes" id="UP000283523"/>
    </source>
</evidence>
<keyword evidence="1" id="KW-0472">Membrane</keyword>
<keyword evidence="1" id="KW-0812">Transmembrane</keyword>
<dbReference type="EMBL" id="QXED01000004">
    <property type="protein sequence ID" value="RIV22621.1"/>
    <property type="molecule type" value="Genomic_DNA"/>
</dbReference>
<dbReference type="OrthoDB" id="947679at2"/>
<sequence length="294" mass="33677">MSYFITRIVKAAFIIWCTTTPYRSEAQSTSFSRELRFAQYLADKDAFDEATYVLQRIDARSLQQIERDSLAYYLGWTAYSSKALDQAAQQFLTVSPVSSFYQKSRFFGAYCLLFQGKRDSATVILDQISPSDSTLTELKAMQLAGISLLQRRLTDYHRLRQTFTYSSYAMADEQKRLDLYYGKLSSQKPKSPFLAGMYSALVPGLGKMYAGKKMQGIAAFLPIVTLGLLTYEGYRKDGPRSLRFLGFGSLFTVFYVGNIWGSALAVKIKRDEFKREYDNKILFDLHIPMRNLFQ</sequence>
<dbReference type="Proteomes" id="UP000283523">
    <property type="component" value="Unassembled WGS sequence"/>
</dbReference>
<evidence type="ECO:0008006" key="4">
    <source>
        <dbReference type="Google" id="ProtNLM"/>
    </source>
</evidence>
<keyword evidence="3" id="KW-1185">Reference proteome</keyword>
<reference evidence="2 3" key="1">
    <citation type="submission" date="2018-08" db="EMBL/GenBank/DDBJ databases">
        <title>Fibrisoma montanum sp. nov., isolated from Danxia mountain soil.</title>
        <authorList>
            <person name="Huang Y."/>
        </authorList>
    </citation>
    <scope>NUCLEOTIDE SEQUENCE [LARGE SCALE GENOMIC DNA]</scope>
    <source>
        <strain evidence="2 3">HYT19</strain>
    </source>
</reference>
<evidence type="ECO:0000256" key="1">
    <source>
        <dbReference type="SAM" id="Phobius"/>
    </source>
</evidence>
<organism evidence="2 3">
    <name type="scientific">Fibrisoma montanum</name>
    <dbReference type="NCBI Taxonomy" id="2305895"/>
    <lineage>
        <taxon>Bacteria</taxon>
        <taxon>Pseudomonadati</taxon>
        <taxon>Bacteroidota</taxon>
        <taxon>Cytophagia</taxon>
        <taxon>Cytophagales</taxon>
        <taxon>Spirosomataceae</taxon>
        <taxon>Fibrisoma</taxon>
    </lineage>
</organism>
<gene>
    <name evidence="2" type="ORF">DYU11_16565</name>
</gene>
<comment type="caution">
    <text evidence="2">The sequence shown here is derived from an EMBL/GenBank/DDBJ whole genome shotgun (WGS) entry which is preliminary data.</text>
</comment>
<feature type="transmembrane region" description="Helical" evidence="1">
    <location>
        <begin position="217"/>
        <end position="234"/>
    </location>
</feature>
<evidence type="ECO:0000313" key="2">
    <source>
        <dbReference type="EMBL" id="RIV22621.1"/>
    </source>
</evidence>
<protein>
    <recommendedName>
        <fullName evidence="4">Tetratricopeptide repeat protein</fullName>
    </recommendedName>
</protein>
<dbReference type="RefSeq" id="WP_119668804.1">
    <property type="nucleotide sequence ID" value="NZ_QXED01000004.1"/>
</dbReference>
<name>A0A418M946_9BACT</name>
<dbReference type="AlphaFoldDB" id="A0A418M946"/>
<keyword evidence="1" id="KW-1133">Transmembrane helix</keyword>
<proteinExistence type="predicted"/>